<organism evidence="1 2">
    <name type="scientific">Zopfia rhizophila CBS 207.26</name>
    <dbReference type="NCBI Taxonomy" id="1314779"/>
    <lineage>
        <taxon>Eukaryota</taxon>
        <taxon>Fungi</taxon>
        <taxon>Dikarya</taxon>
        <taxon>Ascomycota</taxon>
        <taxon>Pezizomycotina</taxon>
        <taxon>Dothideomycetes</taxon>
        <taxon>Dothideomycetes incertae sedis</taxon>
        <taxon>Zopfiaceae</taxon>
        <taxon>Zopfia</taxon>
    </lineage>
</organism>
<keyword evidence="2" id="KW-1185">Reference proteome</keyword>
<accession>A0A6A6EHW5</accession>
<evidence type="ECO:0000313" key="2">
    <source>
        <dbReference type="Proteomes" id="UP000800200"/>
    </source>
</evidence>
<reference evidence="1" key="1">
    <citation type="journal article" date="2020" name="Stud. Mycol.">
        <title>101 Dothideomycetes genomes: a test case for predicting lifestyles and emergence of pathogens.</title>
        <authorList>
            <person name="Haridas S."/>
            <person name="Albert R."/>
            <person name="Binder M."/>
            <person name="Bloem J."/>
            <person name="Labutti K."/>
            <person name="Salamov A."/>
            <person name="Andreopoulos B."/>
            <person name="Baker S."/>
            <person name="Barry K."/>
            <person name="Bills G."/>
            <person name="Bluhm B."/>
            <person name="Cannon C."/>
            <person name="Castanera R."/>
            <person name="Culley D."/>
            <person name="Daum C."/>
            <person name="Ezra D."/>
            <person name="Gonzalez J."/>
            <person name="Henrissat B."/>
            <person name="Kuo A."/>
            <person name="Liang C."/>
            <person name="Lipzen A."/>
            <person name="Lutzoni F."/>
            <person name="Magnuson J."/>
            <person name="Mondo S."/>
            <person name="Nolan M."/>
            <person name="Ohm R."/>
            <person name="Pangilinan J."/>
            <person name="Park H.-J."/>
            <person name="Ramirez L."/>
            <person name="Alfaro M."/>
            <person name="Sun H."/>
            <person name="Tritt A."/>
            <person name="Yoshinaga Y."/>
            <person name="Zwiers L.-H."/>
            <person name="Turgeon B."/>
            <person name="Goodwin S."/>
            <person name="Spatafora J."/>
            <person name="Crous P."/>
            <person name="Grigoriev I."/>
        </authorList>
    </citation>
    <scope>NUCLEOTIDE SEQUENCE</scope>
    <source>
        <strain evidence="1">CBS 207.26</strain>
    </source>
</reference>
<sequence length="160" mass="17860">MSNKVSRPYTINYLTAALFAAQLNKSVLVGDMKRNIKRRPFGKQNMKLILRVLWRLRLLSLFLFAQVNYGLQTAGGITHHLEILTYPVTSDKIEHLIKSLPASAPVSNLEIAAFRSYLLFSQILKQYSVACLETSECVGYIRILNNASNASAPKKSLCGA</sequence>
<name>A0A6A6EHW5_9PEZI</name>
<evidence type="ECO:0000313" key="1">
    <source>
        <dbReference type="EMBL" id="KAF2190199.1"/>
    </source>
</evidence>
<gene>
    <name evidence="1" type="ORF">K469DRAFT_699811</name>
</gene>
<proteinExistence type="predicted"/>
<protein>
    <submittedName>
        <fullName evidence="1">Uncharacterized protein</fullName>
    </submittedName>
</protein>
<dbReference type="AlphaFoldDB" id="A0A6A6EHW5"/>
<dbReference type="Proteomes" id="UP000800200">
    <property type="component" value="Unassembled WGS sequence"/>
</dbReference>
<dbReference type="EMBL" id="ML994619">
    <property type="protein sequence ID" value="KAF2190199.1"/>
    <property type="molecule type" value="Genomic_DNA"/>
</dbReference>